<dbReference type="GO" id="GO:0003964">
    <property type="term" value="F:RNA-directed DNA polymerase activity"/>
    <property type="evidence" value="ECO:0007669"/>
    <property type="project" value="UniProtKB-KW"/>
</dbReference>
<keyword evidence="1" id="KW-0808">Transferase</keyword>
<reference evidence="1 2" key="1">
    <citation type="journal article" date="2018" name="Sci. Rep.">
        <title>Genomic signatures of local adaptation to the degree of environmental predictability in rotifers.</title>
        <authorList>
            <person name="Franch-Gras L."/>
            <person name="Hahn C."/>
            <person name="Garcia-Roger E.M."/>
            <person name="Carmona M.J."/>
            <person name="Serra M."/>
            <person name="Gomez A."/>
        </authorList>
    </citation>
    <scope>NUCLEOTIDE SEQUENCE [LARGE SCALE GENOMIC DNA]</scope>
    <source>
        <strain evidence="1">HYR1</strain>
    </source>
</reference>
<evidence type="ECO:0000313" key="2">
    <source>
        <dbReference type="Proteomes" id="UP000276133"/>
    </source>
</evidence>
<dbReference type="OrthoDB" id="10196824at2759"/>
<evidence type="ECO:0000313" key="1">
    <source>
        <dbReference type="EMBL" id="RNA24702.1"/>
    </source>
</evidence>
<dbReference type="AlphaFoldDB" id="A0A3M7RMB4"/>
<name>A0A3M7RMB4_BRAPC</name>
<keyword evidence="1" id="KW-0695">RNA-directed DNA polymerase</keyword>
<sequence>MMTWSILFFNPPERNQYLQSESVIDLFLHNADLVDETCVIDCPFSDHKFVLAKLTVAKLKCKQKTILGRNLSLVNTENICTQKDEIDWSGFKNFSSIDEKWMFAKEKLIKIIDNTAPIRKISINMSSQFPWYDDDIICLKYSRDISYKKFKLSGNEDDKLKQFKLLNDEKLIHFFQDKTLNDFKNAKKFWQFYSPLISMKSDKNSNTPLICIKNENEVINDKLNMCEIFKKFFTSIRSSSELSNNDSKSFIQDQFSKLGLMKAANFRFSSMPNDWKMSVVTPLFKNKGSTDDLNSYRGISVLPPIAKLLEKLIHKQISIYLDEAKILSNINWSKTKIMFISNKTKLNIPCNIEINGILVEVVDKFKLLGVTIDNKLTFLQHLQFFKSFIMPSIQKLSNSYYYCVQRLLNIRPNIYGNDDFNTLNIELNKFNIDCFQHRIIKRLAHFVHKFVNLASLVDLKEVLISNRSKNVDYNLRNSNDYLVPFKGNILPYLNEE</sequence>
<protein>
    <submittedName>
        <fullName evidence="1">RNA-directed DNA polymerase from mobile element jockey-like</fullName>
    </submittedName>
</protein>
<keyword evidence="1" id="KW-0548">Nucleotidyltransferase</keyword>
<accession>A0A3M7RMB4</accession>
<organism evidence="1 2">
    <name type="scientific">Brachionus plicatilis</name>
    <name type="common">Marine rotifer</name>
    <name type="synonym">Brachionus muelleri</name>
    <dbReference type="NCBI Taxonomy" id="10195"/>
    <lineage>
        <taxon>Eukaryota</taxon>
        <taxon>Metazoa</taxon>
        <taxon>Spiralia</taxon>
        <taxon>Gnathifera</taxon>
        <taxon>Rotifera</taxon>
        <taxon>Eurotatoria</taxon>
        <taxon>Monogononta</taxon>
        <taxon>Pseudotrocha</taxon>
        <taxon>Ploima</taxon>
        <taxon>Brachionidae</taxon>
        <taxon>Brachionus</taxon>
    </lineage>
</organism>
<comment type="caution">
    <text evidence="1">The sequence shown here is derived from an EMBL/GenBank/DDBJ whole genome shotgun (WGS) entry which is preliminary data.</text>
</comment>
<keyword evidence="2" id="KW-1185">Reference proteome</keyword>
<dbReference type="PANTHER" id="PTHR33395:SF22">
    <property type="entry name" value="REVERSE TRANSCRIPTASE DOMAIN-CONTAINING PROTEIN"/>
    <property type="match status" value="1"/>
</dbReference>
<dbReference type="EMBL" id="REGN01003066">
    <property type="protein sequence ID" value="RNA24702.1"/>
    <property type="molecule type" value="Genomic_DNA"/>
</dbReference>
<gene>
    <name evidence="1" type="ORF">BpHYR1_008407</name>
</gene>
<dbReference type="PANTHER" id="PTHR33395">
    <property type="entry name" value="TRANSCRIPTASE, PUTATIVE-RELATED-RELATED"/>
    <property type="match status" value="1"/>
</dbReference>
<dbReference type="Proteomes" id="UP000276133">
    <property type="component" value="Unassembled WGS sequence"/>
</dbReference>
<proteinExistence type="predicted"/>